<dbReference type="PANTHER" id="PTHR46401">
    <property type="entry name" value="GLYCOSYLTRANSFERASE WBBK-RELATED"/>
    <property type="match status" value="1"/>
</dbReference>
<dbReference type="HOGENOM" id="CLU_064250_0_0_9"/>
<dbReference type="Proteomes" id="UP000032431">
    <property type="component" value="Chromosome I"/>
</dbReference>
<gene>
    <name evidence="2" type="ORF">CCDG5_0715</name>
</gene>
<dbReference type="STRING" id="29343.CCDG5_0715"/>
<dbReference type="EMBL" id="LM995447">
    <property type="protein sequence ID" value="CDZ23844.1"/>
    <property type="molecule type" value="Genomic_DNA"/>
</dbReference>
<dbReference type="PATRIC" id="fig|29343.3.peg.749"/>
<name>A0A078KRW7_9FIRM</name>
<proteinExistence type="predicted"/>
<dbReference type="SUPFAM" id="SSF53756">
    <property type="entry name" value="UDP-Glycosyltransferase/glycogen phosphorylase"/>
    <property type="match status" value="1"/>
</dbReference>
<dbReference type="PANTHER" id="PTHR46401:SF2">
    <property type="entry name" value="GLYCOSYLTRANSFERASE WBBK-RELATED"/>
    <property type="match status" value="1"/>
</dbReference>
<protein>
    <submittedName>
        <fullName evidence="2">Group 1 glycosyl transferase</fullName>
    </submittedName>
</protein>
<evidence type="ECO:0000313" key="2">
    <source>
        <dbReference type="EMBL" id="CDZ23844.1"/>
    </source>
</evidence>
<reference evidence="3" key="1">
    <citation type="submission" date="2014-07" db="EMBL/GenBank/DDBJ databases">
        <authorList>
            <person name="Wibberg D."/>
        </authorList>
    </citation>
    <scope>NUCLEOTIDE SEQUENCE [LARGE SCALE GENOMIC DNA]</scope>
    <source>
        <strain evidence="3">DG5</strain>
    </source>
</reference>
<sequence>MPRLLLISFIDFGDMKSGSSVRPQRMYDAFVKLGYEVDLLSGLQNRKRERWHRVFKKYREIRHNLPDFCYVEPPSGPFFNLCDHLLLLYLKFKKVPIGLFYRDAYWLFADWWPVKGVKRFFLTLMHRFDMFIIKRTCKVVFFPTKSMADLFDLKRKSVLPPAGTDLVVPEHETRRKALYIGGVSKFYGTDIMLKAFSILNDEMKADIKLTVCCRENEMKDFFDAYKGAPWLNIVHLSGDEKLRPLYEDCDIALYPSRRDFYMDFCMPVKLFEYLSRALPVVATNCRETAGFVLRNGIGVVSEDNPEAYASAIKSIIDDRRQLRLCRVNAINTLRQNNLWIHRARQAADEILN</sequence>
<dbReference type="GO" id="GO:0009103">
    <property type="term" value="P:lipopolysaccharide biosynthetic process"/>
    <property type="evidence" value="ECO:0007669"/>
    <property type="project" value="TreeGrafter"/>
</dbReference>
<dbReference type="KEGG" id="ccel:CCDG5_0715"/>
<keyword evidence="3" id="KW-1185">Reference proteome</keyword>
<keyword evidence="1 2" id="KW-0808">Transferase</keyword>
<evidence type="ECO:0000256" key="1">
    <source>
        <dbReference type="ARBA" id="ARBA00022679"/>
    </source>
</evidence>
<evidence type="ECO:0000313" key="3">
    <source>
        <dbReference type="Proteomes" id="UP000032431"/>
    </source>
</evidence>
<dbReference type="CDD" id="cd03801">
    <property type="entry name" value="GT4_PimA-like"/>
    <property type="match status" value="1"/>
</dbReference>
<dbReference type="Gene3D" id="3.40.50.2000">
    <property type="entry name" value="Glycogen Phosphorylase B"/>
    <property type="match status" value="1"/>
</dbReference>
<dbReference type="AlphaFoldDB" id="A0A078KRW7"/>
<dbReference type="Pfam" id="PF13692">
    <property type="entry name" value="Glyco_trans_1_4"/>
    <property type="match status" value="1"/>
</dbReference>
<organism evidence="2 3">
    <name type="scientific">[Clostridium] cellulosi</name>
    <dbReference type="NCBI Taxonomy" id="29343"/>
    <lineage>
        <taxon>Bacteria</taxon>
        <taxon>Bacillati</taxon>
        <taxon>Bacillota</taxon>
        <taxon>Clostridia</taxon>
        <taxon>Eubacteriales</taxon>
        <taxon>Oscillospiraceae</taxon>
        <taxon>Oscillospiraceae incertae sedis</taxon>
    </lineage>
</organism>
<accession>A0A078KRW7</accession>
<dbReference type="OrthoDB" id="9801492at2"/>
<dbReference type="GO" id="GO:0016757">
    <property type="term" value="F:glycosyltransferase activity"/>
    <property type="evidence" value="ECO:0007669"/>
    <property type="project" value="TreeGrafter"/>
</dbReference>